<evidence type="ECO:0000313" key="2">
    <source>
        <dbReference type="EMBL" id="SFV53938.1"/>
    </source>
</evidence>
<reference evidence="2" key="1">
    <citation type="submission" date="2016-10" db="EMBL/GenBank/DDBJ databases">
        <authorList>
            <person name="de Groot N.N."/>
        </authorList>
    </citation>
    <scope>NUCLEOTIDE SEQUENCE</scope>
</reference>
<dbReference type="SUPFAM" id="SSF46955">
    <property type="entry name" value="Putative DNA-binding domain"/>
    <property type="match status" value="1"/>
</dbReference>
<accession>A0A1W1BKA4</accession>
<sequence>MNVNIQKKYMRPKEVALYMGVGIATVWRYAKDGKLTAKNISKRVTVFSIDEVENLINGTAV</sequence>
<dbReference type="EMBL" id="FPHK01000009">
    <property type="protein sequence ID" value="SFV53938.1"/>
    <property type="molecule type" value="Genomic_DNA"/>
</dbReference>
<dbReference type="Pfam" id="PF12728">
    <property type="entry name" value="HTH_17"/>
    <property type="match status" value="1"/>
</dbReference>
<dbReference type="InterPro" id="IPR041657">
    <property type="entry name" value="HTH_17"/>
</dbReference>
<evidence type="ECO:0000259" key="1">
    <source>
        <dbReference type="Pfam" id="PF12728"/>
    </source>
</evidence>
<name>A0A1W1BKA4_9ZZZZ</name>
<feature type="domain" description="Helix-turn-helix" evidence="1">
    <location>
        <begin position="9"/>
        <end position="57"/>
    </location>
</feature>
<dbReference type="InterPro" id="IPR009061">
    <property type="entry name" value="DNA-bd_dom_put_sf"/>
</dbReference>
<dbReference type="AlphaFoldDB" id="A0A1W1BKA4"/>
<protein>
    <recommendedName>
        <fullName evidence="1">Helix-turn-helix domain-containing protein</fullName>
    </recommendedName>
</protein>
<gene>
    <name evidence="2" type="ORF">MNB_SM-6-1109</name>
</gene>
<proteinExistence type="predicted"/>
<organism evidence="2">
    <name type="scientific">hydrothermal vent metagenome</name>
    <dbReference type="NCBI Taxonomy" id="652676"/>
    <lineage>
        <taxon>unclassified sequences</taxon>
        <taxon>metagenomes</taxon>
        <taxon>ecological metagenomes</taxon>
    </lineage>
</organism>